<organism evidence="2">
    <name type="scientific">Thermocrispum agreste</name>
    <dbReference type="NCBI Taxonomy" id="37925"/>
    <lineage>
        <taxon>Bacteria</taxon>
        <taxon>Bacillati</taxon>
        <taxon>Actinomycetota</taxon>
        <taxon>Actinomycetes</taxon>
        <taxon>Pseudonocardiales</taxon>
        <taxon>Pseudonocardiaceae</taxon>
        <taxon>Thermocrispum</taxon>
    </lineage>
</organism>
<reference evidence="2" key="1">
    <citation type="submission" date="2018-05" db="EMBL/GenBank/DDBJ databases">
        <authorList>
            <person name="Lanie J.A."/>
            <person name="Ng W.-L."/>
            <person name="Kazmierczak K.M."/>
            <person name="Andrzejewski T.M."/>
            <person name="Davidsen T.M."/>
            <person name="Wayne K.J."/>
            <person name="Tettelin H."/>
            <person name="Glass J.I."/>
            <person name="Rusch D."/>
            <person name="Podicherti R."/>
            <person name="Tsui H.-C.T."/>
            <person name="Winkler M.E."/>
        </authorList>
    </citation>
    <scope>NUCLEOTIDE SEQUENCE</scope>
    <source>
        <strain evidence="2">ZC4RG45</strain>
    </source>
</reference>
<dbReference type="Gene3D" id="3.40.50.300">
    <property type="entry name" value="P-loop containing nucleotide triphosphate hydrolases"/>
    <property type="match status" value="1"/>
</dbReference>
<evidence type="ECO:0000313" key="1">
    <source>
        <dbReference type="EMBL" id="MFO7191877.1"/>
    </source>
</evidence>
<dbReference type="PANTHER" id="PTHR37816">
    <property type="entry name" value="YALI0E33011P"/>
    <property type="match status" value="1"/>
</dbReference>
<dbReference type="EMBL" id="QGUI01000018">
    <property type="protein sequence ID" value="PZN01375.1"/>
    <property type="molecule type" value="Genomic_DNA"/>
</dbReference>
<dbReference type="Proteomes" id="UP000249324">
    <property type="component" value="Unassembled WGS sequence"/>
</dbReference>
<reference evidence="1 3" key="3">
    <citation type="journal article" date="2021" name="BMC Genomics">
        <title>Genome-resolved metagenome and metatranscriptome analyses of thermophilic composting reveal key bacterial players and their metabolic interactions.</title>
        <authorList>
            <person name="Braga L.P.P."/>
            <person name="Pereira R.V."/>
            <person name="Martins L.F."/>
            <person name="Moura L.M.S."/>
            <person name="Sanchez F.B."/>
            <person name="Patane J.S.L."/>
            <person name="da Silva A.M."/>
            <person name="Setubal J.C."/>
        </authorList>
    </citation>
    <scope>NUCLEOTIDE SEQUENCE [LARGE SCALE GENOMIC DNA]</scope>
    <source>
        <strain evidence="1">ZC4RG45</strain>
    </source>
</reference>
<sequence length="178" mass="20775">MVDLAARRVLVYGVTGSGKTTVARQLSRITGLPWYSVDDLMWQPGWVQLPRQEQIRRMSAICAGDRWILDAAYGAWESVVLQRAELVVALDLPRWLSMWQLLRRTLRRLVSREEICNGNRESLRLQLSRDSLLLWHMRSFRVKRRRIEAMIADPDGPEVIRLRRRREVNAWLASLANA</sequence>
<proteinExistence type="predicted"/>
<dbReference type="AlphaFoldDB" id="A0A2W4JQN1"/>
<evidence type="ECO:0000313" key="3">
    <source>
        <dbReference type="Proteomes" id="UP000249324"/>
    </source>
</evidence>
<dbReference type="GO" id="GO:0016301">
    <property type="term" value="F:kinase activity"/>
    <property type="evidence" value="ECO:0007669"/>
    <property type="project" value="UniProtKB-KW"/>
</dbReference>
<protein>
    <submittedName>
        <fullName evidence="2">Adenylate kinase</fullName>
    </submittedName>
</protein>
<accession>A0A2W4JQN1</accession>
<dbReference type="SUPFAM" id="SSF52540">
    <property type="entry name" value="P-loop containing nucleoside triphosphate hydrolases"/>
    <property type="match status" value="1"/>
</dbReference>
<dbReference type="EMBL" id="QGUI02000056">
    <property type="protein sequence ID" value="MFO7191877.1"/>
    <property type="molecule type" value="Genomic_DNA"/>
</dbReference>
<comment type="caution">
    <text evidence="2">The sequence shown here is derived from an EMBL/GenBank/DDBJ whole genome shotgun (WGS) entry which is preliminary data.</text>
</comment>
<name>A0A2W4JQN1_9PSEU</name>
<dbReference type="PANTHER" id="PTHR37816:SF1">
    <property type="entry name" value="TOXIN"/>
    <property type="match status" value="1"/>
</dbReference>
<gene>
    <name evidence="1" type="ORF">DIU77_006495</name>
    <name evidence="2" type="ORF">DIU77_00865</name>
</gene>
<dbReference type="InterPro" id="IPR027417">
    <property type="entry name" value="P-loop_NTPase"/>
</dbReference>
<dbReference type="STRING" id="1111738.GCA_000427905_02788"/>
<evidence type="ECO:0000313" key="2">
    <source>
        <dbReference type="EMBL" id="PZN01375.1"/>
    </source>
</evidence>
<reference evidence="1" key="4">
    <citation type="submission" date="2023-08" db="EMBL/GenBank/DDBJ databases">
        <authorList>
            <person name="Guima S.E.S."/>
            <person name="Martins L.F."/>
            <person name="Silva A.M."/>
            <person name="Setubal J.C."/>
        </authorList>
    </citation>
    <scope>NUCLEOTIDE SEQUENCE</scope>
    <source>
        <strain evidence="1">ZC4RG45</strain>
    </source>
</reference>
<reference evidence="1" key="2">
    <citation type="submission" date="2018-05" db="EMBL/GenBank/DDBJ databases">
        <authorList>
            <person name="Moura L."/>
            <person name="Setubal J.C."/>
        </authorList>
    </citation>
    <scope>NUCLEOTIDE SEQUENCE</scope>
    <source>
        <strain evidence="1">ZC4RG45</strain>
    </source>
</reference>
<keyword evidence="2" id="KW-0418">Kinase</keyword>
<keyword evidence="2" id="KW-0808">Transferase</keyword>
<dbReference type="InterPro" id="IPR052922">
    <property type="entry name" value="Cytidylate_Kinase-2"/>
</dbReference>